<dbReference type="Proteomes" id="UP000060345">
    <property type="component" value="Chromosome 1"/>
</dbReference>
<evidence type="ECO:0000313" key="3">
    <source>
        <dbReference type="Proteomes" id="UP000060345"/>
    </source>
</evidence>
<protein>
    <submittedName>
        <fullName evidence="2">Uncharacterized protein</fullName>
    </submittedName>
</protein>
<sequence>MEDFAHSYVQLFDEHWLIIFILWAINIIWMYNQDETRQSAGCGCITPIIAFILYILFKTH</sequence>
<dbReference type="AlphaFoldDB" id="A0A0K1NJB9"/>
<feature type="transmembrane region" description="Helical" evidence="1">
    <location>
        <begin position="15"/>
        <end position="32"/>
    </location>
</feature>
<keyword evidence="1" id="KW-0812">Transmembrane</keyword>
<keyword evidence="1" id="KW-0472">Membrane</keyword>
<proteinExistence type="predicted"/>
<name>A0A0K1NJB9_9BACT</name>
<gene>
    <name evidence="2" type="ORF">ADJ77_04665</name>
</gene>
<evidence type="ECO:0000256" key="1">
    <source>
        <dbReference type="SAM" id="Phobius"/>
    </source>
</evidence>
<evidence type="ECO:0000313" key="2">
    <source>
        <dbReference type="EMBL" id="AKU69120.1"/>
    </source>
</evidence>
<feature type="transmembrane region" description="Helical" evidence="1">
    <location>
        <begin position="39"/>
        <end position="57"/>
    </location>
</feature>
<dbReference type="EMBL" id="CP012074">
    <property type="protein sequence ID" value="AKU69120.1"/>
    <property type="molecule type" value="Genomic_DNA"/>
</dbReference>
<accession>A0A0K1NJB9</accession>
<keyword evidence="1" id="KW-1133">Transmembrane helix</keyword>
<organism evidence="2 3">
    <name type="scientific">Prevotella fusca JCM 17724</name>
    <dbReference type="NCBI Taxonomy" id="1236517"/>
    <lineage>
        <taxon>Bacteria</taxon>
        <taxon>Pseudomonadati</taxon>
        <taxon>Bacteroidota</taxon>
        <taxon>Bacteroidia</taxon>
        <taxon>Bacteroidales</taxon>
        <taxon>Prevotellaceae</taxon>
        <taxon>Prevotella</taxon>
    </lineage>
</organism>
<dbReference type="KEGG" id="pfus:ADJ77_04665"/>
<reference evidence="2 3" key="1">
    <citation type="submission" date="2015-07" db="EMBL/GenBank/DDBJ databases">
        <authorList>
            <person name="Noorani M."/>
        </authorList>
    </citation>
    <scope>NUCLEOTIDE SEQUENCE [LARGE SCALE GENOMIC DNA]</scope>
    <source>
        <strain evidence="2 3">W1435</strain>
    </source>
</reference>